<keyword evidence="9" id="KW-0407">Ion channel</keyword>
<keyword evidence="14" id="KW-1185">Reference proteome</keyword>
<evidence type="ECO:0000259" key="12">
    <source>
        <dbReference type="Pfam" id="PF02931"/>
    </source>
</evidence>
<dbReference type="InterPro" id="IPR002394">
    <property type="entry name" value="Nicotinic_acetylcholine_rcpt"/>
</dbReference>
<keyword evidence="7" id="KW-0675">Receptor</keyword>
<comment type="subcellular location">
    <subcellularLocation>
        <location evidence="10">Synaptic cell membrane</location>
        <topology evidence="10">Multi-pass membrane protein</topology>
    </subcellularLocation>
</comment>
<evidence type="ECO:0000256" key="9">
    <source>
        <dbReference type="ARBA" id="ARBA00023303"/>
    </source>
</evidence>
<dbReference type="AlphaFoldDB" id="A0A3P7IZD7"/>
<dbReference type="Proteomes" id="UP000270094">
    <property type="component" value="Unassembled WGS sequence"/>
</dbReference>
<keyword evidence="4" id="KW-0770">Synapse</keyword>
<keyword evidence="8" id="KW-1071">Ligand-gated ion channel</keyword>
<proteinExistence type="predicted"/>
<dbReference type="PANTHER" id="PTHR18945">
    <property type="entry name" value="NEUROTRANSMITTER GATED ION CHANNEL"/>
    <property type="match status" value="1"/>
</dbReference>
<evidence type="ECO:0000256" key="8">
    <source>
        <dbReference type="ARBA" id="ARBA00023286"/>
    </source>
</evidence>
<dbReference type="InterPro" id="IPR036734">
    <property type="entry name" value="Neur_chan_lig-bd_sf"/>
</dbReference>
<feature type="transmembrane region" description="Helical" evidence="11">
    <location>
        <begin position="25"/>
        <end position="46"/>
    </location>
</feature>
<evidence type="ECO:0000256" key="11">
    <source>
        <dbReference type="SAM" id="Phobius"/>
    </source>
</evidence>
<evidence type="ECO:0000256" key="5">
    <source>
        <dbReference type="ARBA" id="ARBA00023065"/>
    </source>
</evidence>
<organism evidence="13 14">
    <name type="scientific">Strongylus vulgaris</name>
    <name type="common">Blood worm</name>
    <dbReference type="NCBI Taxonomy" id="40348"/>
    <lineage>
        <taxon>Eukaryota</taxon>
        <taxon>Metazoa</taxon>
        <taxon>Ecdysozoa</taxon>
        <taxon>Nematoda</taxon>
        <taxon>Chromadorea</taxon>
        <taxon>Rhabditida</taxon>
        <taxon>Rhabditina</taxon>
        <taxon>Rhabditomorpha</taxon>
        <taxon>Strongyloidea</taxon>
        <taxon>Strongylidae</taxon>
        <taxon>Strongylus</taxon>
    </lineage>
</organism>
<evidence type="ECO:0000313" key="14">
    <source>
        <dbReference type="Proteomes" id="UP000270094"/>
    </source>
</evidence>
<name>A0A3P7IZD7_STRVU</name>
<evidence type="ECO:0000256" key="3">
    <source>
        <dbReference type="ARBA" id="ARBA00022692"/>
    </source>
</evidence>
<evidence type="ECO:0000313" key="13">
    <source>
        <dbReference type="EMBL" id="VDM78271.1"/>
    </source>
</evidence>
<dbReference type="InterPro" id="IPR006202">
    <property type="entry name" value="Neur_chan_lig-bd"/>
</dbReference>
<evidence type="ECO:0000256" key="1">
    <source>
        <dbReference type="ARBA" id="ARBA00022448"/>
    </source>
</evidence>
<dbReference type="Gene3D" id="2.70.170.10">
    <property type="entry name" value="Neurotransmitter-gated ion-channel ligand-binding domain"/>
    <property type="match status" value="1"/>
</dbReference>
<evidence type="ECO:0000256" key="4">
    <source>
        <dbReference type="ARBA" id="ARBA00023018"/>
    </source>
</evidence>
<dbReference type="GO" id="GO:0004888">
    <property type="term" value="F:transmembrane signaling receptor activity"/>
    <property type="evidence" value="ECO:0007669"/>
    <property type="project" value="InterPro"/>
</dbReference>
<keyword evidence="1" id="KW-0813">Transport</keyword>
<dbReference type="OrthoDB" id="5975154at2759"/>
<accession>A0A3P7IZD7</accession>
<dbReference type="InterPro" id="IPR006201">
    <property type="entry name" value="Neur_channel"/>
</dbReference>
<reference evidence="13 14" key="1">
    <citation type="submission" date="2018-11" db="EMBL/GenBank/DDBJ databases">
        <authorList>
            <consortium name="Pathogen Informatics"/>
        </authorList>
    </citation>
    <scope>NUCLEOTIDE SEQUENCE [LARGE SCALE GENOMIC DNA]</scope>
</reference>
<dbReference type="GO" id="GO:0045211">
    <property type="term" value="C:postsynaptic membrane"/>
    <property type="evidence" value="ECO:0007669"/>
    <property type="project" value="InterPro"/>
</dbReference>
<protein>
    <recommendedName>
        <fullName evidence="12">Neurotransmitter-gated ion-channel ligand-binding domain-containing protein</fullName>
    </recommendedName>
</protein>
<dbReference type="EMBL" id="UYYB01101445">
    <property type="protein sequence ID" value="VDM78271.1"/>
    <property type="molecule type" value="Genomic_DNA"/>
</dbReference>
<evidence type="ECO:0000256" key="6">
    <source>
        <dbReference type="ARBA" id="ARBA00023136"/>
    </source>
</evidence>
<dbReference type="PRINTS" id="PR00254">
    <property type="entry name" value="NICOTINICR"/>
</dbReference>
<gene>
    <name evidence="13" type="ORF">SVUK_LOCUS13269</name>
</gene>
<keyword evidence="2" id="KW-1003">Cell membrane</keyword>
<dbReference type="Pfam" id="PF02931">
    <property type="entry name" value="Neur_chan_LBD"/>
    <property type="match status" value="1"/>
</dbReference>
<evidence type="ECO:0000256" key="2">
    <source>
        <dbReference type="ARBA" id="ARBA00022475"/>
    </source>
</evidence>
<dbReference type="GO" id="GO:0022848">
    <property type="term" value="F:acetylcholine-gated monoatomic cation-selective channel activity"/>
    <property type="evidence" value="ECO:0007669"/>
    <property type="project" value="InterPro"/>
</dbReference>
<dbReference type="SUPFAM" id="SSF63712">
    <property type="entry name" value="Nicotinic receptor ligand binding domain-like"/>
    <property type="match status" value="1"/>
</dbReference>
<evidence type="ECO:0000256" key="7">
    <source>
        <dbReference type="ARBA" id="ARBA00023170"/>
    </source>
</evidence>
<feature type="domain" description="Neurotransmitter-gated ion-channel ligand-binding" evidence="12">
    <location>
        <begin position="42"/>
        <end position="138"/>
    </location>
</feature>
<keyword evidence="11" id="KW-1133">Transmembrane helix</keyword>
<keyword evidence="5" id="KW-0406">Ion transport</keyword>
<keyword evidence="6 11" id="KW-0472">Membrane</keyword>
<evidence type="ECO:0000256" key="10">
    <source>
        <dbReference type="ARBA" id="ARBA00034099"/>
    </source>
</evidence>
<keyword evidence="3 11" id="KW-0812">Transmembrane</keyword>
<sequence length="141" mass="15977">MTIHIDAFIISEKSLSSGPPVTIEFGVALVLLINVLSIFYGSILPVQDEKNQILQTNVWLTMKWNDFQLRWNPADYGNISSLHVPCDRVWLPDIVLFNNADGNYEVSFRSNAFVESNGSVTWVPPAMFKSSCRIDVEWLVN</sequence>